<dbReference type="InterPro" id="IPR012340">
    <property type="entry name" value="NA-bd_OB-fold"/>
</dbReference>
<reference evidence="4" key="1">
    <citation type="submission" date="2013-08" db="EMBL/GenBank/DDBJ databases">
        <authorList>
            <person name="Mendez C."/>
            <person name="Richter M."/>
            <person name="Ferrer M."/>
            <person name="Sanchez J."/>
        </authorList>
    </citation>
    <scope>NUCLEOTIDE SEQUENCE</scope>
</reference>
<dbReference type="InterPro" id="IPR004365">
    <property type="entry name" value="NA-bd_OB_tRNA"/>
</dbReference>
<feature type="compositionally biased region" description="Polar residues" evidence="2">
    <location>
        <begin position="95"/>
        <end position="105"/>
    </location>
</feature>
<dbReference type="GO" id="GO:0003677">
    <property type="term" value="F:DNA binding"/>
    <property type="evidence" value="ECO:0007669"/>
    <property type="project" value="UniProtKB-KW"/>
</dbReference>
<accession>T0Y9M2</accession>
<proteinExistence type="predicted"/>
<evidence type="ECO:0000256" key="2">
    <source>
        <dbReference type="SAM" id="MobiDB-lite"/>
    </source>
</evidence>
<name>T0Y9M2_9ZZZZ</name>
<comment type="caution">
    <text evidence="4">The sequence shown here is derived from an EMBL/GenBank/DDBJ whole genome shotgun (WGS) entry which is preliminary data.</text>
</comment>
<dbReference type="PANTHER" id="PTHR13356:SF0">
    <property type="entry name" value="SOSS COMPLEX SUBUNIT B HOMOLOG"/>
    <property type="match status" value="1"/>
</dbReference>
<evidence type="ECO:0000256" key="1">
    <source>
        <dbReference type="ARBA" id="ARBA00023125"/>
    </source>
</evidence>
<dbReference type="Gene3D" id="2.40.50.140">
    <property type="entry name" value="Nucleic acid-binding proteins"/>
    <property type="match status" value="1"/>
</dbReference>
<dbReference type="InterPro" id="IPR051231">
    <property type="entry name" value="SOSS-B"/>
</dbReference>
<dbReference type="GO" id="GO:0000724">
    <property type="term" value="P:double-strand break repair via homologous recombination"/>
    <property type="evidence" value="ECO:0007669"/>
    <property type="project" value="TreeGrafter"/>
</dbReference>
<dbReference type="CDD" id="cd04491">
    <property type="entry name" value="SoSSB_OBF"/>
    <property type="match status" value="1"/>
</dbReference>
<protein>
    <submittedName>
        <fullName evidence="4">SOSS complex subunit B1</fullName>
    </submittedName>
</protein>
<dbReference type="EMBL" id="AUZX01015630">
    <property type="protein sequence ID" value="EQD28507.1"/>
    <property type="molecule type" value="Genomic_DNA"/>
</dbReference>
<reference evidence="4" key="2">
    <citation type="journal article" date="2014" name="ISME J.">
        <title>Microbial stratification in low pH oxic and suboxic macroscopic growths along an acid mine drainage.</title>
        <authorList>
            <person name="Mendez-Garcia C."/>
            <person name="Mesa V."/>
            <person name="Sprenger R.R."/>
            <person name="Richter M."/>
            <person name="Diez M.S."/>
            <person name="Solano J."/>
            <person name="Bargiela R."/>
            <person name="Golyshina O.V."/>
            <person name="Manteca A."/>
            <person name="Ramos J.L."/>
            <person name="Gallego J.R."/>
            <person name="Llorente I."/>
            <person name="Martins Dos Santos V.A."/>
            <person name="Jensen O.N."/>
            <person name="Pelaez A.I."/>
            <person name="Sanchez J."/>
            <person name="Ferrer M."/>
        </authorList>
    </citation>
    <scope>NUCLEOTIDE SEQUENCE</scope>
</reference>
<gene>
    <name evidence="4" type="ORF">B1A_21153</name>
</gene>
<dbReference type="GO" id="GO:0010212">
    <property type="term" value="P:response to ionizing radiation"/>
    <property type="evidence" value="ECO:0007669"/>
    <property type="project" value="TreeGrafter"/>
</dbReference>
<feature type="domain" description="OB" evidence="3">
    <location>
        <begin position="13"/>
        <end position="84"/>
    </location>
</feature>
<feature type="region of interest" description="Disordered" evidence="2">
    <location>
        <begin position="85"/>
        <end position="105"/>
    </location>
</feature>
<sequence>MFISDLRPSRVATIEAEVVQLEEAREVPTRDGGKRKVRNGRLKDGTGEIALVLWGSEVDLVQQGERVRITEGWVKDYQGRPQISLGRSGKLEKLSPTQGLPPSTA</sequence>
<dbReference type="PANTHER" id="PTHR13356">
    <property type="entry name" value="OB FOLD NUCLEIC ACID BINDING PROTEIN-RELATED"/>
    <property type="match status" value="1"/>
</dbReference>
<dbReference type="Pfam" id="PF01336">
    <property type="entry name" value="tRNA_anti-codon"/>
    <property type="match status" value="1"/>
</dbReference>
<dbReference type="SUPFAM" id="SSF50249">
    <property type="entry name" value="Nucleic acid-binding proteins"/>
    <property type="match status" value="1"/>
</dbReference>
<keyword evidence="1" id="KW-0238">DNA-binding</keyword>
<organism evidence="4">
    <name type="scientific">mine drainage metagenome</name>
    <dbReference type="NCBI Taxonomy" id="410659"/>
    <lineage>
        <taxon>unclassified sequences</taxon>
        <taxon>metagenomes</taxon>
        <taxon>ecological metagenomes</taxon>
    </lineage>
</organism>
<dbReference type="AlphaFoldDB" id="T0Y9M2"/>
<evidence type="ECO:0000259" key="3">
    <source>
        <dbReference type="Pfam" id="PF01336"/>
    </source>
</evidence>
<evidence type="ECO:0000313" key="4">
    <source>
        <dbReference type="EMBL" id="EQD28507.1"/>
    </source>
</evidence>